<evidence type="ECO:0000313" key="2">
    <source>
        <dbReference type="EMBL" id="KAF2405151.1"/>
    </source>
</evidence>
<reference evidence="2" key="1">
    <citation type="journal article" date="2020" name="Stud. Mycol.">
        <title>101 Dothideomycetes genomes: a test case for predicting lifestyles and emergence of pathogens.</title>
        <authorList>
            <person name="Haridas S."/>
            <person name="Albert R."/>
            <person name="Binder M."/>
            <person name="Bloem J."/>
            <person name="Labutti K."/>
            <person name="Salamov A."/>
            <person name="Andreopoulos B."/>
            <person name="Baker S."/>
            <person name="Barry K."/>
            <person name="Bills G."/>
            <person name="Bluhm B."/>
            <person name="Cannon C."/>
            <person name="Castanera R."/>
            <person name="Culley D."/>
            <person name="Daum C."/>
            <person name="Ezra D."/>
            <person name="Gonzalez J."/>
            <person name="Henrissat B."/>
            <person name="Kuo A."/>
            <person name="Liang C."/>
            <person name="Lipzen A."/>
            <person name="Lutzoni F."/>
            <person name="Magnuson J."/>
            <person name="Mondo S."/>
            <person name="Nolan M."/>
            <person name="Ohm R."/>
            <person name="Pangilinan J."/>
            <person name="Park H.-J."/>
            <person name="Ramirez L."/>
            <person name="Alfaro M."/>
            <person name="Sun H."/>
            <person name="Tritt A."/>
            <person name="Yoshinaga Y."/>
            <person name="Zwiers L.-H."/>
            <person name="Turgeon B."/>
            <person name="Goodwin S."/>
            <person name="Spatafora J."/>
            <person name="Crous P."/>
            <person name="Grigoriev I."/>
        </authorList>
    </citation>
    <scope>NUCLEOTIDE SEQUENCE</scope>
    <source>
        <strain evidence="2">CBS 262.69</strain>
    </source>
</reference>
<gene>
    <name evidence="2" type="ORF">EJ06DRAFT_525698</name>
</gene>
<keyword evidence="1" id="KW-1133">Transmembrane helix</keyword>
<accession>A0A6G1IAC8</accession>
<evidence type="ECO:0000313" key="3">
    <source>
        <dbReference type="Proteomes" id="UP000799640"/>
    </source>
</evidence>
<keyword evidence="3" id="KW-1185">Reference proteome</keyword>
<evidence type="ECO:0000256" key="1">
    <source>
        <dbReference type="SAM" id="Phobius"/>
    </source>
</evidence>
<dbReference type="AlphaFoldDB" id="A0A6G1IAC8"/>
<organism evidence="2 3">
    <name type="scientific">Trichodelitschia bisporula</name>
    <dbReference type="NCBI Taxonomy" id="703511"/>
    <lineage>
        <taxon>Eukaryota</taxon>
        <taxon>Fungi</taxon>
        <taxon>Dikarya</taxon>
        <taxon>Ascomycota</taxon>
        <taxon>Pezizomycotina</taxon>
        <taxon>Dothideomycetes</taxon>
        <taxon>Dothideomycetes incertae sedis</taxon>
        <taxon>Phaeotrichales</taxon>
        <taxon>Phaeotrichaceae</taxon>
        <taxon>Trichodelitschia</taxon>
    </lineage>
</organism>
<dbReference type="EMBL" id="ML996687">
    <property type="protein sequence ID" value="KAF2405151.1"/>
    <property type="molecule type" value="Genomic_DNA"/>
</dbReference>
<protein>
    <submittedName>
        <fullName evidence="2">Uncharacterized protein</fullName>
    </submittedName>
</protein>
<sequence>MDRRCPENLPFWDHMEVWDYVQAAPKLAVVLIPVACWVLPTQMQSPRIANFVQSDPQPLPVSRHALLCTLCR</sequence>
<name>A0A6G1IAC8_9PEZI</name>
<keyword evidence="1" id="KW-0472">Membrane</keyword>
<dbReference type="Proteomes" id="UP000799640">
    <property type="component" value="Unassembled WGS sequence"/>
</dbReference>
<proteinExistence type="predicted"/>
<keyword evidence="1" id="KW-0812">Transmembrane</keyword>
<feature type="transmembrane region" description="Helical" evidence="1">
    <location>
        <begin position="20"/>
        <end position="39"/>
    </location>
</feature>